<evidence type="ECO:0000313" key="3">
    <source>
        <dbReference type="Proteomes" id="UP000005237"/>
    </source>
</evidence>
<evidence type="ECO:0000313" key="2">
    <source>
        <dbReference type="EnsemblMetazoa" id="CJA30947.1"/>
    </source>
</evidence>
<evidence type="ECO:0008006" key="4">
    <source>
        <dbReference type="Google" id="ProtNLM"/>
    </source>
</evidence>
<feature type="transmembrane region" description="Helical" evidence="1">
    <location>
        <begin position="20"/>
        <end position="40"/>
    </location>
</feature>
<name>A0A8R1IF08_CAEJA</name>
<accession>A0A8R1IF08</accession>
<keyword evidence="3" id="KW-1185">Reference proteome</keyword>
<reference evidence="2" key="2">
    <citation type="submission" date="2022-06" db="UniProtKB">
        <authorList>
            <consortium name="EnsemblMetazoa"/>
        </authorList>
    </citation>
    <scope>IDENTIFICATION</scope>
    <source>
        <strain evidence="2">DF5081</strain>
    </source>
</reference>
<sequence>MKVINCFDVHDHKRSLVGTQIFIVLFSFFFFFFSSIHEMMERRRKKTKKKNTTGPTDSFSVSCIFEDGDGKEDVVFVSKTTKKALVSLHFHFPFFSTIRSGVL</sequence>
<dbReference type="Proteomes" id="UP000005237">
    <property type="component" value="Unassembled WGS sequence"/>
</dbReference>
<keyword evidence="1" id="KW-0812">Transmembrane</keyword>
<evidence type="ECO:0000256" key="1">
    <source>
        <dbReference type="SAM" id="Phobius"/>
    </source>
</evidence>
<protein>
    <recommendedName>
        <fullName evidence="4">Transmembrane protein</fullName>
    </recommendedName>
</protein>
<reference evidence="3" key="1">
    <citation type="submission" date="2010-08" db="EMBL/GenBank/DDBJ databases">
        <authorList>
            <consortium name="Caenorhabditis japonica Sequencing Consortium"/>
            <person name="Wilson R.K."/>
        </authorList>
    </citation>
    <scope>NUCLEOTIDE SEQUENCE [LARGE SCALE GENOMIC DNA]</scope>
    <source>
        <strain evidence="3">DF5081</strain>
    </source>
</reference>
<keyword evidence="1" id="KW-1133">Transmembrane helix</keyword>
<proteinExistence type="predicted"/>
<dbReference type="AlphaFoldDB" id="A0A8R1IF08"/>
<organism evidence="2 3">
    <name type="scientific">Caenorhabditis japonica</name>
    <dbReference type="NCBI Taxonomy" id="281687"/>
    <lineage>
        <taxon>Eukaryota</taxon>
        <taxon>Metazoa</taxon>
        <taxon>Ecdysozoa</taxon>
        <taxon>Nematoda</taxon>
        <taxon>Chromadorea</taxon>
        <taxon>Rhabditida</taxon>
        <taxon>Rhabditina</taxon>
        <taxon>Rhabditomorpha</taxon>
        <taxon>Rhabditoidea</taxon>
        <taxon>Rhabditidae</taxon>
        <taxon>Peloderinae</taxon>
        <taxon>Caenorhabditis</taxon>
    </lineage>
</organism>
<dbReference type="EnsemblMetazoa" id="CJA30947.1">
    <property type="protein sequence ID" value="CJA30947.1"/>
    <property type="gene ID" value="WBGene00206794"/>
</dbReference>
<keyword evidence="1" id="KW-0472">Membrane</keyword>